<proteinExistence type="predicted"/>
<evidence type="ECO:0000313" key="1">
    <source>
        <dbReference type="EMBL" id="SDB57614.1"/>
    </source>
</evidence>
<name>A0A1G6EJR6_9HYPH</name>
<keyword evidence="2" id="KW-1185">Reference proteome</keyword>
<dbReference type="EMBL" id="FMXQ01000013">
    <property type="protein sequence ID" value="SDB57614.1"/>
    <property type="molecule type" value="Genomic_DNA"/>
</dbReference>
<accession>A0A1G6EJR6</accession>
<dbReference type="InterPro" id="IPR021880">
    <property type="entry name" value="DUF3489"/>
</dbReference>
<protein>
    <recommendedName>
        <fullName evidence="3">DUF3489 domain-containing protein</fullName>
    </recommendedName>
</protein>
<organism evidence="1 2">
    <name type="scientific">Bauldia litoralis</name>
    <dbReference type="NCBI Taxonomy" id="665467"/>
    <lineage>
        <taxon>Bacteria</taxon>
        <taxon>Pseudomonadati</taxon>
        <taxon>Pseudomonadota</taxon>
        <taxon>Alphaproteobacteria</taxon>
        <taxon>Hyphomicrobiales</taxon>
        <taxon>Kaistiaceae</taxon>
        <taxon>Bauldia</taxon>
    </lineage>
</organism>
<sequence length="187" mass="20316">MTRLSDSQLVVLTAACERPDRSVYPITARLKGIAAGNVLKSLLAKGLISEVRAKRDDTIWRHDEKQGRLTLQATPAAFAALGIDESDEPAAVEAETPQTESRAKRARTAKAARVNNDKPARIREGTKQAMLIDLLKRPTGATITEIVEATSWQPHTVRGAIAGALKKKLGLAVTSEKLEGRGRVYRI</sequence>
<dbReference type="OrthoDB" id="7206991at2"/>
<evidence type="ECO:0000313" key="2">
    <source>
        <dbReference type="Proteomes" id="UP000199071"/>
    </source>
</evidence>
<reference evidence="1 2" key="1">
    <citation type="submission" date="2016-10" db="EMBL/GenBank/DDBJ databases">
        <authorList>
            <person name="de Groot N.N."/>
        </authorList>
    </citation>
    <scope>NUCLEOTIDE SEQUENCE [LARGE SCALE GENOMIC DNA]</scope>
    <source>
        <strain evidence="1 2">ATCC 35022</strain>
    </source>
</reference>
<dbReference type="Pfam" id="PF11994">
    <property type="entry name" value="DUF3489"/>
    <property type="match status" value="1"/>
</dbReference>
<evidence type="ECO:0008006" key="3">
    <source>
        <dbReference type="Google" id="ProtNLM"/>
    </source>
</evidence>
<gene>
    <name evidence="1" type="ORF">SAMN02982931_04590</name>
</gene>
<dbReference type="Proteomes" id="UP000199071">
    <property type="component" value="Unassembled WGS sequence"/>
</dbReference>
<dbReference type="RefSeq" id="WP_090880937.1">
    <property type="nucleotide sequence ID" value="NZ_FMXQ01000013.1"/>
</dbReference>
<dbReference type="AlphaFoldDB" id="A0A1G6EJR6"/>
<dbReference type="STRING" id="665467.SAMN02982931_04590"/>